<evidence type="ECO:0000313" key="4">
    <source>
        <dbReference type="Proteomes" id="UP000826014"/>
    </source>
</evidence>
<dbReference type="InterPro" id="IPR028098">
    <property type="entry name" value="Glyco_trans_4-like_N"/>
</dbReference>
<evidence type="ECO:0000259" key="1">
    <source>
        <dbReference type="Pfam" id="PF00534"/>
    </source>
</evidence>
<dbReference type="EC" id="2.4.1.-" evidence="3"/>
<dbReference type="Gene3D" id="3.40.50.2000">
    <property type="entry name" value="Glycogen Phosphorylase B"/>
    <property type="match status" value="2"/>
</dbReference>
<feature type="domain" description="Glycosyl transferase family 1" evidence="1">
    <location>
        <begin position="175"/>
        <end position="335"/>
    </location>
</feature>
<sequence length="359" mass="39760">MKIVHTESSMGWGGQEMRILAEAEGMRQKGHTVFFALSSGSELAKRARQKGFVVHTFCFKWKALFFTVGKLLLFFKKERVDLINTHSSLDAWIAGIAAKLSKKPVIRTRHLSTPIRGGVNGFILYNKLADFVVSTSSAVLLLLQEKADLSPSRMQCIATGVNPKIADAVQDTLIFRKELGLSPTDILVGTACVLRSWKGIPDLLKAADLLKNHQQIKWILIGGGYLERYLVMIREMKLENVICVGHLESPYTAISALDIFMLLSVAHEGISQATLQAAFFKRPLITTSVGGLPEVCIHGSTGLRVPSSDPEAVAQAVLKMAEDRLLRERLGENAKMLVEQKYTITHTLDQMEAVYQKLL</sequence>
<dbReference type="EMBL" id="CP075587">
    <property type="protein sequence ID" value="QYF48029.1"/>
    <property type="molecule type" value="Genomic_DNA"/>
</dbReference>
<evidence type="ECO:0000259" key="2">
    <source>
        <dbReference type="Pfam" id="PF13439"/>
    </source>
</evidence>
<keyword evidence="3" id="KW-0808">Transferase</keyword>
<accession>A0ABX8UYJ3</accession>
<dbReference type="Pfam" id="PF13439">
    <property type="entry name" value="Glyco_transf_4"/>
    <property type="match status" value="1"/>
</dbReference>
<dbReference type="Proteomes" id="UP000826014">
    <property type="component" value="Chromosome"/>
</dbReference>
<organism evidence="3 4">
    <name type="scientific">Candidatus Rhabdochlamydia oedothoracis</name>
    <dbReference type="NCBI Taxonomy" id="2720720"/>
    <lineage>
        <taxon>Bacteria</taxon>
        <taxon>Pseudomonadati</taxon>
        <taxon>Chlamydiota</taxon>
        <taxon>Chlamydiia</taxon>
        <taxon>Parachlamydiales</taxon>
        <taxon>Candidatus Rhabdochlamydiaceae</taxon>
        <taxon>Candidatus Rhabdochlamydia</taxon>
    </lineage>
</organism>
<dbReference type="RefSeq" id="WP_215216403.1">
    <property type="nucleotide sequence ID" value="NZ_CP075587.1"/>
</dbReference>
<keyword evidence="3" id="KW-0328">Glycosyltransferase</keyword>
<dbReference type="GO" id="GO:0016757">
    <property type="term" value="F:glycosyltransferase activity"/>
    <property type="evidence" value="ECO:0007669"/>
    <property type="project" value="UniProtKB-KW"/>
</dbReference>
<dbReference type="SUPFAM" id="SSF53756">
    <property type="entry name" value="UDP-Glycosyltransferase/glycogen phosphorylase"/>
    <property type="match status" value="1"/>
</dbReference>
<name>A0ABX8UYJ3_9BACT</name>
<keyword evidence="4" id="KW-1185">Reference proteome</keyword>
<dbReference type="PANTHER" id="PTHR12526:SF638">
    <property type="entry name" value="SPORE COAT PROTEIN SA"/>
    <property type="match status" value="1"/>
</dbReference>
<dbReference type="CDD" id="cd03801">
    <property type="entry name" value="GT4_PimA-like"/>
    <property type="match status" value="1"/>
</dbReference>
<gene>
    <name evidence="3" type="ORF">RHABOEDO_000119</name>
</gene>
<protein>
    <submittedName>
        <fullName evidence="3">N-acetyl-alpha-D-glucosaminyl L-malate synthase</fullName>
        <ecNumber evidence="3">2.4.1.-</ecNumber>
    </submittedName>
</protein>
<dbReference type="PANTHER" id="PTHR12526">
    <property type="entry name" value="GLYCOSYLTRANSFERASE"/>
    <property type="match status" value="1"/>
</dbReference>
<evidence type="ECO:0000313" key="3">
    <source>
        <dbReference type="EMBL" id="QYF48029.1"/>
    </source>
</evidence>
<dbReference type="Pfam" id="PF00534">
    <property type="entry name" value="Glycos_transf_1"/>
    <property type="match status" value="1"/>
</dbReference>
<feature type="domain" description="Glycosyltransferase subfamily 4-like N-terminal" evidence="2">
    <location>
        <begin position="12"/>
        <end position="163"/>
    </location>
</feature>
<reference evidence="3 4" key="1">
    <citation type="journal article" date="2022" name="bioRxiv">
        <title>Ecology and evolution of chlamydial symbionts of arthropods.</title>
        <authorList>
            <person name="Halter T."/>
            <person name="Koestlbacher S."/>
            <person name="Collingro A."/>
            <person name="Sixt B.S."/>
            <person name="Toenshoff E.R."/>
            <person name="Hendrickx F."/>
            <person name="Kostanjsek R."/>
            <person name="Horn M."/>
        </authorList>
    </citation>
    <scope>NUCLEOTIDE SEQUENCE [LARGE SCALE GENOMIC DNA]</scope>
    <source>
        <strain evidence="3">W744xW776</strain>
    </source>
</reference>
<dbReference type="InterPro" id="IPR001296">
    <property type="entry name" value="Glyco_trans_1"/>
</dbReference>
<proteinExistence type="predicted"/>